<dbReference type="EMBL" id="LNQN01000002">
    <property type="protein sequence ID" value="KSU83371.1"/>
    <property type="molecule type" value="Genomic_DNA"/>
</dbReference>
<dbReference type="GO" id="GO:0016226">
    <property type="term" value="P:iron-sulfur cluster assembly"/>
    <property type="evidence" value="ECO:0007669"/>
    <property type="project" value="InterPro"/>
</dbReference>
<evidence type="ECO:0000313" key="5">
    <source>
        <dbReference type="Proteomes" id="UP000054099"/>
    </source>
</evidence>
<dbReference type="OrthoDB" id="9803529at2"/>
<dbReference type="InterPro" id="IPR010231">
    <property type="entry name" value="SUF_FeS_clus_asmbl_SufB"/>
</dbReference>
<feature type="domain" description="SUF system FeS cluster assembly SufBD N-terminal" evidence="3">
    <location>
        <begin position="130"/>
        <end position="199"/>
    </location>
</feature>
<comment type="caution">
    <text evidence="4">The sequence shown here is derived from an EMBL/GenBank/DDBJ whole genome shotgun (WGS) entry which is preliminary data.</text>
</comment>
<evidence type="ECO:0000259" key="2">
    <source>
        <dbReference type="Pfam" id="PF01458"/>
    </source>
</evidence>
<dbReference type="NCBIfam" id="TIGR01980">
    <property type="entry name" value="sufB"/>
    <property type="match status" value="1"/>
</dbReference>
<dbReference type="Pfam" id="PF19295">
    <property type="entry name" value="SufBD_N"/>
    <property type="match status" value="1"/>
</dbReference>
<protein>
    <submittedName>
        <fullName evidence="4">Fe-S cluster assembly protein SufB</fullName>
    </submittedName>
</protein>
<dbReference type="AlphaFoldDB" id="A0A0V8J8S4"/>
<organism evidence="4 5">
    <name type="scientific">Fictibacillus enclensis</name>
    <dbReference type="NCBI Taxonomy" id="1017270"/>
    <lineage>
        <taxon>Bacteria</taxon>
        <taxon>Bacillati</taxon>
        <taxon>Bacillota</taxon>
        <taxon>Bacilli</taxon>
        <taxon>Bacillales</taxon>
        <taxon>Fictibacillaceae</taxon>
        <taxon>Fictibacillus</taxon>
    </lineage>
</organism>
<reference evidence="4 5" key="1">
    <citation type="journal article" date="2014" name="Antonie Van Leeuwenhoek">
        <title>Fictibacillus enclensis sp. nov., isolated from marine sediment.</title>
        <authorList>
            <person name="Dastager S.G."/>
            <person name="Mawlankar R."/>
            <person name="Srinivasan K."/>
            <person name="Tang S.K."/>
            <person name="Lee J.C."/>
            <person name="Ramana V.V."/>
            <person name="Shouche Y.S."/>
        </authorList>
    </citation>
    <scope>NUCLEOTIDE SEQUENCE [LARGE SCALE GENOMIC DNA]</scope>
    <source>
        <strain evidence="4 5">NIO-1003</strain>
    </source>
</reference>
<name>A0A0V8J8S4_9BACL</name>
<dbReference type="Pfam" id="PF01458">
    <property type="entry name" value="SUFBD_core"/>
    <property type="match status" value="1"/>
</dbReference>
<dbReference type="SUPFAM" id="SSF101960">
    <property type="entry name" value="Stabilizer of iron transporter SufD"/>
    <property type="match status" value="1"/>
</dbReference>
<evidence type="ECO:0000259" key="3">
    <source>
        <dbReference type="Pfam" id="PF19295"/>
    </source>
</evidence>
<dbReference type="InterPro" id="IPR000825">
    <property type="entry name" value="SUF_FeS_clus_asmbl_SufBD_core"/>
</dbReference>
<feature type="domain" description="SUF system FeS cluster assembly SufBD core" evidence="2">
    <location>
        <begin position="202"/>
        <end position="436"/>
    </location>
</feature>
<dbReference type="InterPro" id="IPR055346">
    <property type="entry name" value="Fe-S_cluster_assembly_SufBD"/>
</dbReference>
<gene>
    <name evidence="4" type="ORF">AS030_12435</name>
</gene>
<dbReference type="InterPro" id="IPR037284">
    <property type="entry name" value="SUF_FeS_clus_asmbl_SufBD_sf"/>
</dbReference>
<evidence type="ECO:0000313" key="4">
    <source>
        <dbReference type="EMBL" id="KSU83371.1"/>
    </source>
</evidence>
<accession>A0A0V8J8S4</accession>
<evidence type="ECO:0000256" key="1">
    <source>
        <dbReference type="ARBA" id="ARBA00043967"/>
    </source>
</evidence>
<dbReference type="PANTHER" id="PTHR30508">
    <property type="entry name" value="FES CLUSTER ASSEMBLY PROTEIN SUF"/>
    <property type="match status" value="1"/>
</dbReference>
<dbReference type="Proteomes" id="UP000054099">
    <property type="component" value="Unassembled WGS sequence"/>
</dbReference>
<sequence>MAKKMPEIGEYKYGFRDKDVSIFRSKRGLTKEIVEEISKMKNEPQWMLDFRLKSLEQFYKMPMPQWGGNLKDLNFDDITYYVKPSEKSEKSWDEVPPEIKATFDKLGIPEAEQKYLAGVSAQYESEVVYHNMKEDLTELGILFTDTDTALREHEEIFKQYFGTVIPPSDNKFAALNSAVWSGGSFIYVPKGVKCDTPLQAYFRINSENMGQFERTLIIADEDSSVHYVEGCTAPVYSTNSLHSAVVEIIVKKNAYARYTTIQNWANNIYNLVTKRAVAEENATMEWVDGNIGSRLTMKYPAVVMKGRGAKGTILSIAIAGKGQHQDAGAKVLHLAPDCSSTIVSKSISKHGGKVTYRGISHFGRRSEGSKSNIKCDTLIMDNQSTSDTIPYNEILNNNITLEHEATVSKVSEDQLFYLMSRGISEQEATEMIVMGFIEPFTKELPMEYAVEMNRLIKFEMEGSIG</sequence>
<proteinExistence type="inferred from homology"/>
<comment type="similarity">
    <text evidence="1">Belongs to the iron-sulfur cluster assembly SufBD family.</text>
</comment>
<dbReference type="PANTHER" id="PTHR30508:SF1">
    <property type="entry name" value="UPF0051 PROTEIN ABCI8, CHLOROPLASTIC-RELATED"/>
    <property type="match status" value="1"/>
</dbReference>
<dbReference type="InterPro" id="IPR045595">
    <property type="entry name" value="SufBD_N"/>
</dbReference>
<dbReference type="RefSeq" id="WP_061972198.1">
    <property type="nucleotide sequence ID" value="NZ_CP126109.1"/>
</dbReference>
<keyword evidence="5" id="KW-1185">Reference proteome</keyword>